<dbReference type="FunCoup" id="E3J196">
    <property type="interactions" value="391"/>
</dbReference>
<dbReference type="PANTHER" id="PTHR10146">
    <property type="entry name" value="PROLINE SYNTHETASE CO-TRANSCRIBED BACTERIAL HOMOLOG PROTEIN"/>
    <property type="match status" value="1"/>
</dbReference>
<dbReference type="eggNOG" id="COG0325">
    <property type="taxonomic scope" value="Bacteria"/>
</dbReference>
<keyword evidence="7" id="KW-1185">Reference proteome</keyword>
<dbReference type="InParanoid" id="E3J196"/>
<gene>
    <name evidence="6" type="ordered locus">FraEuI1c_2378</name>
</gene>
<organism evidence="6 7">
    <name type="scientific">Pseudofrankia inefficax (strain DSM 45817 / CECT 9037 / DDB 130130 / EuI1c)</name>
    <name type="common">Frankia inefficax</name>
    <dbReference type="NCBI Taxonomy" id="298654"/>
    <lineage>
        <taxon>Bacteria</taxon>
        <taxon>Bacillati</taxon>
        <taxon>Actinomycetota</taxon>
        <taxon>Actinomycetes</taxon>
        <taxon>Frankiales</taxon>
        <taxon>Frankiaceae</taxon>
        <taxon>Pseudofrankia</taxon>
    </lineage>
</organism>
<dbReference type="EMBL" id="CP002299">
    <property type="protein sequence ID" value="ADP80417.1"/>
    <property type="molecule type" value="Genomic_DNA"/>
</dbReference>
<name>E3J196_PSEI1</name>
<evidence type="ECO:0000259" key="5">
    <source>
        <dbReference type="Pfam" id="PF01168"/>
    </source>
</evidence>
<evidence type="ECO:0000256" key="2">
    <source>
        <dbReference type="HAMAP-Rule" id="MF_02087"/>
    </source>
</evidence>
<dbReference type="InterPro" id="IPR011078">
    <property type="entry name" value="PyrdxlP_homeostasis"/>
</dbReference>
<protein>
    <recommendedName>
        <fullName evidence="2">Pyridoxal phosphate homeostasis protein</fullName>
        <shortName evidence="2">PLP homeostasis protein</shortName>
    </recommendedName>
</protein>
<proteinExistence type="inferred from homology"/>
<evidence type="ECO:0000256" key="1">
    <source>
        <dbReference type="ARBA" id="ARBA00022898"/>
    </source>
</evidence>
<dbReference type="SUPFAM" id="SSF51419">
    <property type="entry name" value="PLP-binding barrel"/>
    <property type="match status" value="1"/>
</dbReference>
<dbReference type="HAMAP" id="MF_02087">
    <property type="entry name" value="PLP_homeostasis"/>
    <property type="match status" value="1"/>
</dbReference>
<dbReference type="InterPro" id="IPR001608">
    <property type="entry name" value="Ala_racemase_N"/>
</dbReference>
<dbReference type="InterPro" id="IPR029066">
    <property type="entry name" value="PLP-binding_barrel"/>
</dbReference>
<dbReference type="Gene3D" id="3.20.20.10">
    <property type="entry name" value="Alanine racemase"/>
    <property type="match status" value="1"/>
</dbReference>
<dbReference type="Proteomes" id="UP000002484">
    <property type="component" value="Chromosome"/>
</dbReference>
<evidence type="ECO:0000313" key="7">
    <source>
        <dbReference type="Proteomes" id="UP000002484"/>
    </source>
</evidence>
<accession>E3J196</accession>
<dbReference type="GO" id="GO:0030170">
    <property type="term" value="F:pyridoxal phosphate binding"/>
    <property type="evidence" value="ECO:0007669"/>
    <property type="project" value="UniProtKB-UniRule"/>
</dbReference>
<dbReference type="KEGG" id="fri:FraEuI1c_2378"/>
<evidence type="ECO:0000313" key="6">
    <source>
        <dbReference type="EMBL" id="ADP80417.1"/>
    </source>
</evidence>
<keyword evidence="1 2" id="KW-0663">Pyridoxal phosphate</keyword>
<dbReference type="Pfam" id="PF01168">
    <property type="entry name" value="Ala_racemase_N"/>
    <property type="match status" value="1"/>
</dbReference>
<reference evidence="6 7" key="1">
    <citation type="submission" date="2010-10" db="EMBL/GenBank/DDBJ databases">
        <title>Complete sequence of Frankia sp. EuI1c.</title>
        <authorList>
            <consortium name="US DOE Joint Genome Institute"/>
            <person name="Lucas S."/>
            <person name="Copeland A."/>
            <person name="Lapidus A."/>
            <person name="Cheng J.-F."/>
            <person name="Bruce D."/>
            <person name="Goodwin L."/>
            <person name="Pitluck S."/>
            <person name="Chertkov O."/>
            <person name="Detter J.C."/>
            <person name="Han C."/>
            <person name="Tapia R."/>
            <person name="Land M."/>
            <person name="Hauser L."/>
            <person name="Jeffries C."/>
            <person name="Kyrpides N."/>
            <person name="Ivanova N."/>
            <person name="Mikhailova N."/>
            <person name="Beauchemin N."/>
            <person name="Sen A."/>
            <person name="Sur S.A."/>
            <person name="Gtari M."/>
            <person name="Wall L."/>
            <person name="Tisa L."/>
            <person name="Woyke T."/>
        </authorList>
    </citation>
    <scope>NUCLEOTIDE SEQUENCE [LARGE SCALE GENOMIC DNA]</scope>
    <source>
        <strain evidence="7">DSM 45817 / CECT 9037 / EuI1c</strain>
    </source>
</reference>
<evidence type="ECO:0000256" key="3">
    <source>
        <dbReference type="RuleBase" id="RU004514"/>
    </source>
</evidence>
<dbReference type="CDD" id="cd00635">
    <property type="entry name" value="PLPDE_III_YBL036c_like"/>
    <property type="match status" value="1"/>
</dbReference>
<dbReference type="STRING" id="298654.FraEuI1c_2378"/>
<dbReference type="HOGENOM" id="CLU_059988_0_0_11"/>
<dbReference type="PANTHER" id="PTHR10146:SF14">
    <property type="entry name" value="PYRIDOXAL PHOSPHATE HOMEOSTASIS PROTEIN"/>
    <property type="match status" value="1"/>
</dbReference>
<feature type="domain" description="Alanine racemase N-terminal" evidence="5">
    <location>
        <begin position="27"/>
        <end position="286"/>
    </location>
</feature>
<comment type="function">
    <text evidence="2">Pyridoxal 5'-phosphate (PLP)-binding protein, which is involved in PLP homeostasis.</text>
</comment>
<feature type="modified residue" description="N6-(pyridoxal phosphate)lysine" evidence="2">
    <location>
        <position position="55"/>
    </location>
</feature>
<evidence type="ECO:0000256" key="4">
    <source>
        <dbReference type="SAM" id="MobiDB-lite"/>
    </source>
</evidence>
<dbReference type="OrthoDB" id="9804072at2"/>
<sequence>MHGGDLTGVDTSDDGPRADLPRLRANLGDVRERITAAARAAGRDPAELTLVAVSKTWPAADVVVLRGLGVTHFAENREQEAARKVVEVHARLGLLPAGANGVAAGSGLAADAGRGGDSCHAGTSGTDGTIWHYVGQLQRNKANAVARWADWVQCVDRPELVASLARAAATAGRELTVCLQVSLDTSPGGPNGAPTAGRGGAAPADVPGLADLVAAAGWLRLAGVMAVAPRGQPPRPAFARLREVAERLRQIHPDACVISAGMSGDLEAAVAEGATHLRIGTALFGERLPVP</sequence>
<comment type="similarity">
    <text evidence="2 3">Belongs to the pyridoxal phosphate-binding protein YggS/PROSC family.</text>
</comment>
<feature type="region of interest" description="Disordered" evidence="4">
    <location>
        <begin position="1"/>
        <end position="20"/>
    </location>
</feature>
<dbReference type="AlphaFoldDB" id="E3J196"/>